<organism evidence="5">
    <name type="scientific">Medicago truncatula</name>
    <name type="common">Barrel medic</name>
    <name type="synonym">Medicago tribuloides</name>
    <dbReference type="NCBI Taxonomy" id="3880"/>
    <lineage>
        <taxon>Eukaryota</taxon>
        <taxon>Viridiplantae</taxon>
        <taxon>Streptophyta</taxon>
        <taxon>Embryophyta</taxon>
        <taxon>Tracheophyta</taxon>
        <taxon>Spermatophyta</taxon>
        <taxon>Magnoliopsida</taxon>
        <taxon>eudicotyledons</taxon>
        <taxon>Gunneridae</taxon>
        <taxon>Pentapetalae</taxon>
        <taxon>rosids</taxon>
        <taxon>fabids</taxon>
        <taxon>Fabales</taxon>
        <taxon>Fabaceae</taxon>
        <taxon>Papilionoideae</taxon>
        <taxon>50 kb inversion clade</taxon>
        <taxon>NPAAA clade</taxon>
        <taxon>Hologalegina</taxon>
        <taxon>IRL clade</taxon>
        <taxon>Trifolieae</taxon>
        <taxon>Medicago</taxon>
    </lineage>
</organism>
<dbReference type="Gene3D" id="3.40.50.1110">
    <property type="entry name" value="SGNH hydrolase"/>
    <property type="match status" value="1"/>
</dbReference>
<protein>
    <submittedName>
        <fullName evidence="5">Putative triacylglycerol lipase</fullName>
        <ecNumber evidence="5">3.1.1.3</ecNumber>
    </submittedName>
</protein>
<keyword evidence="3" id="KW-0442">Lipid degradation</keyword>
<keyword evidence="3" id="KW-0443">Lipid metabolism</keyword>
<dbReference type="GO" id="GO:0004806">
    <property type="term" value="F:triacylglycerol lipase activity"/>
    <property type="evidence" value="ECO:0007669"/>
    <property type="project" value="UniProtKB-EC"/>
</dbReference>
<dbReference type="SUPFAM" id="SSF52266">
    <property type="entry name" value="SGNH hydrolase"/>
    <property type="match status" value="1"/>
</dbReference>
<dbReference type="AlphaFoldDB" id="A0A396JWJ7"/>
<comment type="caution">
    <text evidence="5">The sequence shown here is derived from an EMBL/GenBank/DDBJ whole genome shotgun (WGS) entry which is preliminary data.</text>
</comment>
<evidence type="ECO:0000256" key="3">
    <source>
        <dbReference type="ARBA" id="ARBA00022963"/>
    </source>
</evidence>
<dbReference type="InterPro" id="IPR051058">
    <property type="entry name" value="GDSL_Est/Lipase"/>
</dbReference>
<dbReference type="CDD" id="cd01837">
    <property type="entry name" value="SGNH_plant_lipase_like"/>
    <property type="match status" value="1"/>
</dbReference>
<evidence type="ECO:0000313" key="5">
    <source>
        <dbReference type="EMBL" id="RHN80588.1"/>
    </source>
</evidence>
<keyword evidence="2 5" id="KW-0378">Hydrolase</keyword>
<dbReference type="PANTHER" id="PTHR45648">
    <property type="entry name" value="GDSL LIPASE/ACYLHYDROLASE FAMILY PROTEIN (AFU_ORTHOLOGUE AFUA_4G14700)"/>
    <property type="match status" value="1"/>
</dbReference>
<dbReference type="Gramene" id="rna4528">
    <property type="protein sequence ID" value="RHN80588.1"/>
    <property type="gene ID" value="gene4528"/>
</dbReference>
<evidence type="ECO:0000256" key="4">
    <source>
        <dbReference type="SAM" id="SignalP"/>
    </source>
</evidence>
<gene>
    <name evidence="5" type="ORF">MtrunA17_Chr1g0189891</name>
</gene>
<evidence type="ECO:0000256" key="2">
    <source>
        <dbReference type="ARBA" id="ARBA00022801"/>
    </source>
</evidence>
<name>A0A396JWJ7_MEDTR</name>
<accession>A0A396JWJ7</accession>
<dbReference type="EC" id="3.1.1.3" evidence="5"/>
<sequence>MVNFLVFSLCIVVIFGLANGFIGVDARRAFFVFGDSLVDNGNNNFLATSARANYPPYGIDFPTRQPTGRFSNGLNVPDLISCKELGSSPPLPYLSPKLRGHRMLNGANFASAGIGILNDTGFQFIEVIRMYKQLDFFEEYQKRVSDLIGKKEAKKLINGALILITCGGNDFVNNYYLVPNSLRSRQYALPEYVTYLLSEYKKILRRLYHLGARRVLVSGTGPMGCAPAALAIGGTDGECAPELQLAASLYNPKLVQLITELNQQIGSDVFSVLNIDALSLFGNEFKTSKVACCGQGPYNGIGLCTLASSICQNRDDHLFWDAFHPSERANKMIVKQIMTGSTDVIYPMNLSTILALDSKIPL</sequence>
<dbReference type="Proteomes" id="UP000265566">
    <property type="component" value="Chromosome 1"/>
</dbReference>
<comment type="similarity">
    <text evidence="1">Belongs to the 'GDSL' lipolytic enzyme family.</text>
</comment>
<dbReference type="InterPro" id="IPR001087">
    <property type="entry name" value="GDSL"/>
</dbReference>
<feature type="chain" id="PRO_5017448593" evidence="4">
    <location>
        <begin position="21"/>
        <end position="362"/>
    </location>
</feature>
<dbReference type="InterPro" id="IPR036514">
    <property type="entry name" value="SGNH_hydro_sf"/>
</dbReference>
<reference evidence="5" key="1">
    <citation type="journal article" date="2018" name="Nat. Plants">
        <title>Whole-genome landscape of Medicago truncatula symbiotic genes.</title>
        <authorList>
            <person name="Pecrix Y."/>
            <person name="Gamas P."/>
            <person name="Carrere S."/>
        </authorList>
    </citation>
    <scope>NUCLEOTIDE SEQUENCE</scope>
    <source>
        <tissue evidence="5">Leaves</tissue>
    </source>
</reference>
<proteinExistence type="inferred from homology"/>
<dbReference type="PANTHER" id="PTHR45648:SF156">
    <property type="entry name" value="ZINC FINGER PROTEIN"/>
    <property type="match status" value="1"/>
</dbReference>
<dbReference type="InterPro" id="IPR035669">
    <property type="entry name" value="SGNH_plant_lipase-like"/>
</dbReference>
<dbReference type="EMBL" id="PSQE01000001">
    <property type="protein sequence ID" value="RHN80588.1"/>
    <property type="molecule type" value="Genomic_DNA"/>
</dbReference>
<dbReference type="GO" id="GO:0016042">
    <property type="term" value="P:lipid catabolic process"/>
    <property type="evidence" value="ECO:0007669"/>
    <property type="project" value="UniProtKB-KW"/>
</dbReference>
<feature type="signal peptide" evidence="4">
    <location>
        <begin position="1"/>
        <end position="20"/>
    </location>
</feature>
<evidence type="ECO:0000256" key="1">
    <source>
        <dbReference type="ARBA" id="ARBA00008668"/>
    </source>
</evidence>
<keyword evidence="4" id="KW-0732">Signal</keyword>
<dbReference type="Pfam" id="PF00657">
    <property type="entry name" value="Lipase_GDSL"/>
    <property type="match status" value="1"/>
</dbReference>